<proteinExistence type="predicted"/>
<feature type="transmembrane region" description="Helical" evidence="5">
    <location>
        <begin position="19"/>
        <end position="39"/>
    </location>
</feature>
<keyword evidence="4 5" id="KW-0472">Membrane</keyword>
<dbReference type="RefSeq" id="XP_013258253.1">
    <property type="nucleotide sequence ID" value="XM_013402799.1"/>
</dbReference>
<comment type="caution">
    <text evidence="6">The sequence shown here is derived from an EMBL/GenBank/DDBJ whole genome shotgun (WGS) entry which is preliminary data.</text>
</comment>
<gene>
    <name evidence="6" type="ORF">A1O9_08413</name>
</gene>
<dbReference type="PANTHER" id="PTHR23501">
    <property type="entry name" value="MAJOR FACILITATOR SUPERFAMILY"/>
    <property type="match status" value="1"/>
</dbReference>
<name>A0A072P8R1_9EURO</name>
<dbReference type="GO" id="GO:0022857">
    <property type="term" value="F:transmembrane transporter activity"/>
    <property type="evidence" value="ECO:0007669"/>
    <property type="project" value="TreeGrafter"/>
</dbReference>
<evidence type="ECO:0000256" key="4">
    <source>
        <dbReference type="ARBA" id="ARBA00023136"/>
    </source>
</evidence>
<keyword evidence="3 5" id="KW-1133">Transmembrane helix</keyword>
<evidence type="ECO:0000313" key="7">
    <source>
        <dbReference type="Proteomes" id="UP000027920"/>
    </source>
</evidence>
<dbReference type="AlphaFoldDB" id="A0A072P8R1"/>
<evidence type="ECO:0000313" key="6">
    <source>
        <dbReference type="EMBL" id="KEF55663.1"/>
    </source>
</evidence>
<dbReference type="Proteomes" id="UP000027920">
    <property type="component" value="Unassembled WGS sequence"/>
</dbReference>
<evidence type="ECO:0000256" key="1">
    <source>
        <dbReference type="ARBA" id="ARBA00004141"/>
    </source>
</evidence>
<feature type="non-terminal residue" evidence="6">
    <location>
        <position position="224"/>
    </location>
</feature>
<reference evidence="6 7" key="1">
    <citation type="submission" date="2013-03" db="EMBL/GenBank/DDBJ databases">
        <title>The Genome Sequence of Exophiala aquamarina CBS 119918.</title>
        <authorList>
            <consortium name="The Broad Institute Genomics Platform"/>
            <person name="Cuomo C."/>
            <person name="de Hoog S."/>
            <person name="Gorbushina A."/>
            <person name="Walker B."/>
            <person name="Young S.K."/>
            <person name="Zeng Q."/>
            <person name="Gargeya S."/>
            <person name="Fitzgerald M."/>
            <person name="Haas B."/>
            <person name="Abouelleil A."/>
            <person name="Allen A.W."/>
            <person name="Alvarado L."/>
            <person name="Arachchi H.M."/>
            <person name="Berlin A.M."/>
            <person name="Chapman S.B."/>
            <person name="Gainer-Dewar J."/>
            <person name="Goldberg J."/>
            <person name="Griggs A."/>
            <person name="Gujja S."/>
            <person name="Hansen M."/>
            <person name="Howarth C."/>
            <person name="Imamovic A."/>
            <person name="Ireland A."/>
            <person name="Larimer J."/>
            <person name="McCowan C."/>
            <person name="Murphy C."/>
            <person name="Pearson M."/>
            <person name="Poon T.W."/>
            <person name="Priest M."/>
            <person name="Roberts A."/>
            <person name="Saif S."/>
            <person name="Shea T."/>
            <person name="Sisk P."/>
            <person name="Sykes S."/>
            <person name="Wortman J."/>
            <person name="Nusbaum C."/>
            <person name="Birren B."/>
        </authorList>
    </citation>
    <scope>NUCLEOTIDE SEQUENCE [LARGE SCALE GENOMIC DNA]</scope>
    <source>
        <strain evidence="6 7">CBS 119918</strain>
    </source>
</reference>
<feature type="transmembrane region" description="Helical" evidence="5">
    <location>
        <begin position="51"/>
        <end position="71"/>
    </location>
</feature>
<keyword evidence="2 5" id="KW-0812">Transmembrane</keyword>
<evidence type="ECO:0000256" key="2">
    <source>
        <dbReference type="ARBA" id="ARBA00022692"/>
    </source>
</evidence>
<dbReference type="HOGENOM" id="CLU_1237583_0_0_1"/>
<comment type="subcellular location">
    <subcellularLocation>
        <location evidence="1">Membrane</location>
        <topology evidence="1">Multi-pass membrane protein</topology>
    </subcellularLocation>
</comment>
<evidence type="ECO:0000256" key="3">
    <source>
        <dbReference type="ARBA" id="ARBA00022989"/>
    </source>
</evidence>
<dbReference type="VEuPathDB" id="FungiDB:A1O9_08413"/>
<dbReference type="GeneID" id="25283326"/>
<accession>A0A072P8R1</accession>
<dbReference type="EMBL" id="AMGV01000007">
    <property type="protein sequence ID" value="KEF55663.1"/>
    <property type="molecule type" value="Genomic_DNA"/>
</dbReference>
<keyword evidence="7" id="KW-1185">Reference proteome</keyword>
<protein>
    <submittedName>
        <fullName evidence="6">Uncharacterized protein</fullName>
    </submittedName>
</protein>
<dbReference type="PANTHER" id="PTHR23501:SF199">
    <property type="entry name" value="MFS EFFLUX TRANSPORTER INPD-RELATED"/>
    <property type="match status" value="1"/>
</dbReference>
<evidence type="ECO:0000256" key="5">
    <source>
        <dbReference type="SAM" id="Phobius"/>
    </source>
</evidence>
<sequence>MDMFPCASYPSEVSRLECWFSFCISGAGFVLEYYLPIWLQAIKARSVISSGVDFLPVVSAAILFTLAWGFPVMIVGYYDPFMFVASSLLSLGIDLLTTSSPTSPIGAVSRFQVPARVTATNHPSSSDSSTSRRYPHWNFIYGSLANLRRRHIVIRLWDKIFELLVLERGTGYPRNGPVHCFERRCDQPARVDFTSTSRHIPISVQQSYCEDMVSLASTNLLVPL</sequence>
<dbReference type="GO" id="GO:0005886">
    <property type="term" value="C:plasma membrane"/>
    <property type="evidence" value="ECO:0007669"/>
    <property type="project" value="TreeGrafter"/>
</dbReference>
<dbReference type="OrthoDB" id="10021397at2759"/>
<organism evidence="6 7">
    <name type="scientific">Exophiala aquamarina CBS 119918</name>
    <dbReference type="NCBI Taxonomy" id="1182545"/>
    <lineage>
        <taxon>Eukaryota</taxon>
        <taxon>Fungi</taxon>
        <taxon>Dikarya</taxon>
        <taxon>Ascomycota</taxon>
        <taxon>Pezizomycotina</taxon>
        <taxon>Eurotiomycetes</taxon>
        <taxon>Chaetothyriomycetidae</taxon>
        <taxon>Chaetothyriales</taxon>
        <taxon>Herpotrichiellaceae</taxon>
        <taxon>Exophiala</taxon>
    </lineage>
</organism>